<evidence type="ECO:0000256" key="8">
    <source>
        <dbReference type="ARBA" id="ARBA00023180"/>
    </source>
</evidence>
<dbReference type="AlphaFoldDB" id="A0A091RZU6"/>
<feature type="non-terminal residue" evidence="11">
    <location>
        <position position="1"/>
    </location>
</feature>
<evidence type="ECO:0000256" key="9">
    <source>
        <dbReference type="PROSITE-ProRule" id="PRU00196"/>
    </source>
</evidence>
<dbReference type="Pfam" id="PF00530">
    <property type="entry name" value="SRCR"/>
    <property type="match status" value="2"/>
</dbReference>
<evidence type="ECO:0000313" key="12">
    <source>
        <dbReference type="Proteomes" id="UP000053840"/>
    </source>
</evidence>
<evidence type="ECO:0000256" key="1">
    <source>
        <dbReference type="ARBA" id="ARBA00004167"/>
    </source>
</evidence>
<gene>
    <name evidence="11" type="ORF">N333_06643</name>
</gene>
<reference evidence="11 12" key="1">
    <citation type="submission" date="2014-04" db="EMBL/GenBank/DDBJ databases">
        <title>Genome evolution of avian class.</title>
        <authorList>
            <person name="Zhang G."/>
            <person name="Li C."/>
        </authorList>
    </citation>
    <scope>NUCLEOTIDE SEQUENCE [LARGE SCALE GENOMIC DNA]</scope>
    <source>
        <strain evidence="11">BGI_N333</strain>
    </source>
</reference>
<comment type="subcellular location">
    <subcellularLocation>
        <location evidence="1">Membrane</location>
        <topology evidence="1">Single-pass membrane protein</topology>
    </subcellularLocation>
</comment>
<evidence type="ECO:0000256" key="4">
    <source>
        <dbReference type="ARBA" id="ARBA00022737"/>
    </source>
</evidence>
<feature type="domain" description="SRCR" evidence="10">
    <location>
        <begin position="103"/>
        <end position="203"/>
    </location>
</feature>
<feature type="disulfide bond" evidence="9">
    <location>
        <begin position="128"/>
        <end position="192"/>
    </location>
</feature>
<organism evidence="11 12">
    <name type="scientific">Nestor notabilis</name>
    <name type="common">Kea</name>
    <dbReference type="NCBI Taxonomy" id="176057"/>
    <lineage>
        <taxon>Eukaryota</taxon>
        <taxon>Metazoa</taxon>
        <taxon>Chordata</taxon>
        <taxon>Craniata</taxon>
        <taxon>Vertebrata</taxon>
        <taxon>Euteleostomi</taxon>
        <taxon>Archelosauria</taxon>
        <taxon>Archosauria</taxon>
        <taxon>Dinosauria</taxon>
        <taxon>Saurischia</taxon>
        <taxon>Theropoda</taxon>
        <taxon>Coelurosauria</taxon>
        <taxon>Aves</taxon>
        <taxon>Neognathae</taxon>
        <taxon>Neoaves</taxon>
        <taxon>Telluraves</taxon>
        <taxon>Australaves</taxon>
        <taxon>Psittaciformes</taxon>
        <taxon>Psittacidae</taxon>
        <taxon>Nestor</taxon>
    </lineage>
</organism>
<dbReference type="FunFam" id="3.10.250.10:FF:000016">
    <property type="entry name" value="Scavenger receptor cysteine-rich protein type 12"/>
    <property type="match status" value="1"/>
</dbReference>
<dbReference type="PANTHER" id="PTHR48071:SF27">
    <property type="entry name" value="SCAVENGER RECEPTOR CYSTEINE-RICH TYPE 1 PROTEIN M130-LIKE"/>
    <property type="match status" value="1"/>
</dbReference>
<feature type="disulfide bond" evidence="9">
    <location>
        <begin position="141"/>
        <end position="202"/>
    </location>
</feature>
<keyword evidence="4" id="KW-0677">Repeat</keyword>
<feature type="non-terminal residue" evidence="11">
    <location>
        <position position="204"/>
    </location>
</feature>
<evidence type="ECO:0000256" key="3">
    <source>
        <dbReference type="ARBA" id="ARBA00022729"/>
    </source>
</evidence>
<dbReference type="PROSITE" id="PS00420">
    <property type="entry name" value="SRCR_1"/>
    <property type="match status" value="2"/>
</dbReference>
<dbReference type="EMBL" id="KK938185">
    <property type="protein sequence ID" value="KFQ48566.1"/>
    <property type="molecule type" value="Genomic_DNA"/>
</dbReference>
<dbReference type="InterPro" id="IPR001190">
    <property type="entry name" value="SRCR"/>
</dbReference>
<comment type="caution">
    <text evidence="9">Lacks conserved residue(s) required for the propagation of feature annotation.</text>
</comment>
<evidence type="ECO:0000313" key="11">
    <source>
        <dbReference type="EMBL" id="KFQ48566.1"/>
    </source>
</evidence>
<dbReference type="PANTHER" id="PTHR48071">
    <property type="entry name" value="SRCR DOMAIN-CONTAINING PROTEIN"/>
    <property type="match status" value="1"/>
</dbReference>
<keyword evidence="7 9" id="KW-1015">Disulfide bond</keyword>
<keyword evidence="3" id="KW-0732">Signal</keyword>
<evidence type="ECO:0000259" key="10">
    <source>
        <dbReference type="PROSITE" id="PS50287"/>
    </source>
</evidence>
<sequence>LRLEGGPSRCAGRVEVLHNGTWGTVCDDGWGSLEGQVVCRQLGCGTVLPWGEHNCHHIEDASVECSGTHPAAHICTPASVPRDAHPLSNLLPTDSIVATLGTLQLVNGLDRCAGRVEVLHDHMWGTVCDDGWDLLDAAVVCRQLGCGTALAVTHGAHFGRGHDPIWLDEVNCTGTEDTLFDCRASTWGYNNCFHGEDAGVICSG</sequence>
<dbReference type="Proteomes" id="UP000053840">
    <property type="component" value="Unassembled WGS sequence"/>
</dbReference>
<evidence type="ECO:0000256" key="5">
    <source>
        <dbReference type="ARBA" id="ARBA00022989"/>
    </source>
</evidence>
<dbReference type="Gene3D" id="3.10.250.10">
    <property type="entry name" value="SRCR-like domain"/>
    <property type="match status" value="2"/>
</dbReference>
<keyword evidence="6" id="KW-0472">Membrane</keyword>
<keyword evidence="8" id="KW-0325">Glycoprotein</keyword>
<feature type="domain" description="SRCR" evidence="10">
    <location>
        <begin position="1"/>
        <end position="75"/>
    </location>
</feature>
<keyword evidence="2" id="KW-0812">Transmembrane</keyword>
<accession>A0A091RZU6</accession>
<dbReference type="PRINTS" id="PR00258">
    <property type="entry name" value="SPERACTRCPTR"/>
</dbReference>
<name>A0A091RZU6_NESNO</name>
<dbReference type="SMART" id="SM00202">
    <property type="entry name" value="SR"/>
    <property type="match status" value="2"/>
</dbReference>
<evidence type="ECO:0000256" key="6">
    <source>
        <dbReference type="ARBA" id="ARBA00023136"/>
    </source>
</evidence>
<dbReference type="FunFam" id="3.10.250.10:FF:000002">
    <property type="entry name" value="Scavenger receptor cysteine-rich type 1 protein M130"/>
    <property type="match status" value="1"/>
</dbReference>
<evidence type="ECO:0000256" key="2">
    <source>
        <dbReference type="ARBA" id="ARBA00022692"/>
    </source>
</evidence>
<protein>
    <submittedName>
        <fullName evidence="11">Deleted in malignant brain tumors 1 protein</fullName>
    </submittedName>
</protein>
<keyword evidence="12" id="KW-1185">Reference proteome</keyword>
<dbReference type="InterPro" id="IPR036772">
    <property type="entry name" value="SRCR-like_dom_sf"/>
</dbReference>
<dbReference type="SUPFAM" id="SSF56487">
    <property type="entry name" value="SRCR-like"/>
    <property type="match status" value="2"/>
</dbReference>
<evidence type="ECO:0000256" key="7">
    <source>
        <dbReference type="ARBA" id="ARBA00023157"/>
    </source>
</evidence>
<keyword evidence="5" id="KW-1133">Transmembrane helix</keyword>
<dbReference type="PROSITE" id="PS50287">
    <property type="entry name" value="SRCR_2"/>
    <property type="match status" value="2"/>
</dbReference>
<proteinExistence type="predicted"/>
<feature type="disulfide bond" evidence="9">
    <location>
        <begin position="172"/>
        <end position="182"/>
    </location>
</feature>
<dbReference type="GO" id="GO:0016020">
    <property type="term" value="C:membrane"/>
    <property type="evidence" value="ECO:0007669"/>
    <property type="project" value="UniProtKB-SubCell"/>
</dbReference>
<feature type="disulfide bond" evidence="9">
    <location>
        <begin position="65"/>
        <end position="75"/>
    </location>
</feature>